<comment type="cofactor">
    <cofactor evidence="1">
        <name>Zn(2+)</name>
        <dbReference type="ChEBI" id="CHEBI:29105"/>
    </cofactor>
</comment>
<evidence type="ECO:0000259" key="5">
    <source>
        <dbReference type="Pfam" id="PF05193"/>
    </source>
</evidence>
<organism evidence="6 7">
    <name type="scientific">Caldimicrobium thiodismutans</name>
    <dbReference type="NCBI Taxonomy" id="1653476"/>
    <lineage>
        <taxon>Bacteria</taxon>
        <taxon>Pseudomonadati</taxon>
        <taxon>Thermodesulfobacteriota</taxon>
        <taxon>Thermodesulfobacteria</taxon>
        <taxon>Thermodesulfobacteriales</taxon>
        <taxon>Thermodesulfobacteriaceae</taxon>
        <taxon>Caldimicrobium</taxon>
    </lineage>
</organism>
<gene>
    <name evidence="6" type="ORF">THC_1054</name>
</gene>
<dbReference type="InterPro" id="IPR007863">
    <property type="entry name" value="Peptidase_M16_C"/>
</dbReference>
<dbReference type="GO" id="GO:0006508">
    <property type="term" value="P:proteolysis"/>
    <property type="evidence" value="ECO:0007669"/>
    <property type="project" value="InterPro"/>
</dbReference>
<proteinExistence type="inferred from homology"/>
<feature type="domain" description="Peptidase M16 C-terminal" evidence="5">
    <location>
        <begin position="179"/>
        <end position="354"/>
    </location>
</feature>
<dbReference type="InterPro" id="IPR050361">
    <property type="entry name" value="MPP/UQCRC_Complex"/>
</dbReference>
<evidence type="ECO:0008006" key="8">
    <source>
        <dbReference type="Google" id="ProtNLM"/>
    </source>
</evidence>
<evidence type="ECO:0000256" key="1">
    <source>
        <dbReference type="ARBA" id="ARBA00001947"/>
    </source>
</evidence>
<accession>A0A0U4W2X6</accession>
<dbReference type="GO" id="GO:0046872">
    <property type="term" value="F:metal ion binding"/>
    <property type="evidence" value="ECO:0007669"/>
    <property type="project" value="InterPro"/>
</dbReference>
<dbReference type="InterPro" id="IPR011765">
    <property type="entry name" value="Pept_M16_N"/>
</dbReference>
<evidence type="ECO:0000256" key="2">
    <source>
        <dbReference type="ARBA" id="ARBA00007261"/>
    </source>
</evidence>
<name>A0A0U4W2X6_9BACT</name>
<dbReference type="InterPro" id="IPR011249">
    <property type="entry name" value="Metalloenz_LuxS/M16"/>
</dbReference>
<dbReference type="Proteomes" id="UP000068196">
    <property type="component" value="Chromosome"/>
</dbReference>
<dbReference type="AlphaFoldDB" id="A0A0U4W2X6"/>
<evidence type="ECO:0000313" key="6">
    <source>
        <dbReference type="EMBL" id="BAU23435.1"/>
    </source>
</evidence>
<dbReference type="RefSeq" id="WP_167344326.1">
    <property type="nucleotide sequence ID" value="NZ_AP014945.1"/>
</dbReference>
<dbReference type="Pfam" id="PF00675">
    <property type="entry name" value="Peptidase_M16"/>
    <property type="match status" value="2"/>
</dbReference>
<evidence type="ECO:0000313" key="7">
    <source>
        <dbReference type="Proteomes" id="UP000068196"/>
    </source>
</evidence>
<dbReference type="Gene3D" id="3.30.830.10">
    <property type="entry name" value="Metalloenzyme, LuxS/M16 peptidase-like"/>
    <property type="match status" value="4"/>
</dbReference>
<protein>
    <recommendedName>
        <fullName evidence="8">Peptidase M16</fullName>
    </recommendedName>
</protein>
<feature type="domain" description="Peptidase M16 N-terminal" evidence="4">
    <location>
        <begin position="460"/>
        <end position="593"/>
    </location>
</feature>
<dbReference type="KEGG" id="cthi:THC_1054"/>
<dbReference type="SUPFAM" id="SSF63411">
    <property type="entry name" value="LuxS/MPP-like metallohydrolase"/>
    <property type="match status" value="4"/>
</dbReference>
<keyword evidence="7" id="KW-1185">Reference proteome</keyword>
<evidence type="ECO:0000259" key="4">
    <source>
        <dbReference type="Pfam" id="PF00675"/>
    </source>
</evidence>
<reference evidence="6 7" key="1">
    <citation type="journal article" date="2016" name="Int. J. Syst. Evol. Microbiol.">
        <title>Caldimicrobium thiodismutans sp. nov., a sulfur-disproportionating bacterium isolated from a hot spring, and emended description of the genus Caldimicrobium.</title>
        <authorList>
            <person name="Kojima H."/>
            <person name="Umezawa K."/>
            <person name="Fukui M."/>
        </authorList>
    </citation>
    <scope>NUCLEOTIDE SEQUENCE [LARGE SCALE GENOMIC DNA]</scope>
    <source>
        <strain evidence="6 7">TF1</strain>
    </source>
</reference>
<comment type="similarity">
    <text evidence="2 3">Belongs to the peptidase M16 family.</text>
</comment>
<sequence length="848" mass="96867">MPEDLHAEKALVEKVIEKKLPSGLTVLYMPFNREKVVAVYLCVKVGSKYEWDEVAGITHLIEHMIFKGGEGQKPGEVAGKVEEKGGYINAFTSYDQTCYYVVGPVEVLETAFEVLSQAVFKPYFDPAELEKEKEVVIEEMKMRLDNPMIVLYEELMKASYTKYPYKRPIIGFENSVRSVKREDLFYFINHFYTPENMVLIVTGDISEEELDKQLEKYFSKLPKRTLKKVTFPEEPYVNEPELKWVERKVKESYFAFTFPAPSIHEDSAPLMDLIAEILGGGESSRLYLKLKRKLNLVKTISASAFNPDGPGLFEIMGTASPENFQKIIEETLKEIERFKKEGPTLNELERAKTQVLSTFIYSQETADGLSRSLATFQLTRGNYKDLLWYKDQIKRATPEDLRIFAQRFLNTHKLVTVFLSEKTLFDKGAYKKTLAKTFKESSLKSFTLDNGLKVILYPRHDVPAVGISLVFPGGVRFENQDNNGLYQALSLLWTRGTKKHTAEEISEALEGLGASIKGFTGRNTFGLKALTLSNKLPEVLDLFHEILLNPSFKEEEIEKARPELLSLLYQQEDQPFYLALKEFLKDFFPDHPYGLNQAGSKNFYLTFTSKDLVSAYSKMVNPERGVLVVTGDFEVEFLKNKLTELLKDWKPKKTDIREEPEPPSPRDSIKRVKKDSFQTQILLGFQVPGLLSKDRVVLEVLNSAISGQDGRLFRILRDERSLAYAVTSFMLLYPKKSALIFYIACSPEKEKEAVAGFFEILEKIKKEGLSADELERGKNRLLGRHRLSLQSNLAKAEDMAVNEVLGLGWNYSEKYEALVKGVNSKSIRKAIQEYLDQNKAFLLILGKE</sequence>
<reference evidence="7" key="2">
    <citation type="journal article" date="2016" name="Int. J. Syst. Evol. Microbiol.">
        <title>Caldimicrobium thiodismutans sp. nov., a sulfur-disproportionating bacterium isolated from a hot spring.</title>
        <authorList>
            <person name="Kojima H."/>
            <person name="Umezawa K."/>
            <person name="Fukui M."/>
        </authorList>
    </citation>
    <scope>NUCLEOTIDE SEQUENCE [LARGE SCALE GENOMIC DNA]</scope>
    <source>
        <strain evidence="7">TF1</strain>
    </source>
</reference>
<dbReference type="PANTHER" id="PTHR11851:SF49">
    <property type="entry name" value="MITOCHONDRIAL-PROCESSING PEPTIDASE SUBUNIT ALPHA"/>
    <property type="match status" value="1"/>
</dbReference>
<feature type="domain" description="Peptidase M16 N-terminal" evidence="4">
    <location>
        <begin position="33"/>
        <end position="171"/>
    </location>
</feature>
<dbReference type="STRING" id="1653476.THC_1054"/>
<dbReference type="PANTHER" id="PTHR11851">
    <property type="entry name" value="METALLOPROTEASE"/>
    <property type="match status" value="1"/>
</dbReference>
<dbReference type="EMBL" id="AP014945">
    <property type="protein sequence ID" value="BAU23435.1"/>
    <property type="molecule type" value="Genomic_DNA"/>
</dbReference>
<dbReference type="InterPro" id="IPR001431">
    <property type="entry name" value="Pept_M16_Zn_BS"/>
</dbReference>
<dbReference type="Pfam" id="PF05193">
    <property type="entry name" value="Peptidase_M16_C"/>
    <property type="match status" value="2"/>
</dbReference>
<dbReference type="GO" id="GO:0004222">
    <property type="term" value="F:metalloendopeptidase activity"/>
    <property type="evidence" value="ECO:0007669"/>
    <property type="project" value="InterPro"/>
</dbReference>
<dbReference type="PATRIC" id="fig|1653476.3.peg.1104"/>
<dbReference type="PROSITE" id="PS00143">
    <property type="entry name" value="INSULINASE"/>
    <property type="match status" value="1"/>
</dbReference>
<feature type="domain" description="Peptidase M16 C-terminal" evidence="5">
    <location>
        <begin position="607"/>
        <end position="781"/>
    </location>
</feature>
<evidence type="ECO:0000256" key="3">
    <source>
        <dbReference type="RuleBase" id="RU004447"/>
    </source>
</evidence>